<dbReference type="InterPro" id="IPR002110">
    <property type="entry name" value="Ankyrin_rpt"/>
</dbReference>
<protein>
    <recommendedName>
        <fullName evidence="6">C3H1-type domain-containing protein</fullName>
    </recommendedName>
</protein>
<dbReference type="Gene3D" id="1.25.40.20">
    <property type="entry name" value="Ankyrin repeat-containing domain"/>
    <property type="match status" value="1"/>
</dbReference>
<evidence type="ECO:0000256" key="2">
    <source>
        <dbReference type="ARBA" id="ARBA00023043"/>
    </source>
</evidence>
<dbReference type="Proteomes" id="UP000076532">
    <property type="component" value="Unassembled WGS sequence"/>
</dbReference>
<dbReference type="GO" id="GO:0008270">
    <property type="term" value="F:zinc ion binding"/>
    <property type="evidence" value="ECO:0007669"/>
    <property type="project" value="UniProtKB-KW"/>
</dbReference>
<name>A0A166NUU2_9AGAM</name>
<feature type="compositionally biased region" description="Pro residues" evidence="5">
    <location>
        <begin position="239"/>
        <end position="252"/>
    </location>
</feature>
<proteinExistence type="predicted"/>
<gene>
    <name evidence="7" type="ORF">FIBSPDRAFT_1041544</name>
</gene>
<keyword evidence="2 3" id="KW-0040">ANK repeat</keyword>
<feature type="domain" description="C3H1-type" evidence="6">
    <location>
        <begin position="163"/>
        <end position="188"/>
    </location>
</feature>
<evidence type="ECO:0000256" key="4">
    <source>
        <dbReference type="PROSITE-ProRule" id="PRU00723"/>
    </source>
</evidence>
<feature type="zinc finger region" description="C3H1-type" evidence="4">
    <location>
        <begin position="401"/>
        <end position="428"/>
    </location>
</feature>
<dbReference type="AlphaFoldDB" id="A0A166NUU2"/>
<dbReference type="SMART" id="SM00248">
    <property type="entry name" value="ANK"/>
    <property type="match status" value="1"/>
</dbReference>
<keyword evidence="8" id="KW-1185">Reference proteome</keyword>
<evidence type="ECO:0000259" key="6">
    <source>
        <dbReference type="PROSITE" id="PS50103"/>
    </source>
</evidence>
<feature type="compositionally biased region" description="Pro residues" evidence="5">
    <location>
        <begin position="289"/>
        <end position="302"/>
    </location>
</feature>
<evidence type="ECO:0000313" key="7">
    <source>
        <dbReference type="EMBL" id="KZP25404.1"/>
    </source>
</evidence>
<dbReference type="Pfam" id="PF12796">
    <property type="entry name" value="Ank_2"/>
    <property type="match status" value="1"/>
</dbReference>
<dbReference type="SMART" id="SM00356">
    <property type="entry name" value="ZnF_C3H1"/>
    <property type="match status" value="2"/>
</dbReference>
<evidence type="ECO:0000256" key="3">
    <source>
        <dbReference type="PROSITE-ProRule" id="PRU00023"/>
    </source>
</evidence>
<feature type="compositionally biased region" description="Polar residues" evidence="5">
    <location>
        <begin position="349"/>
        <end position="364"/>
    </location>
</feature>
<dbReference type="PROSITE" id="PS50088">
    <property type="entry name" value="ANK_REPEAT"/>
    <property type="match status" value="1"/>
</dbReference>
<dbReference type="EMBL" id="KV417521">
    <property type="protein sequence ID" value="KZP25404.1"/>
    <property type="molecule type" value="Genomic_DNA"/>
</dbReference>
<dbReference type="PROSITE" id="PS50103">
    <property type="entry name" value="ZF_C3H1"/>
    <property type="match status" value="2"/>
</dbReference>
<feature type="zinc finger region" description="C3H1-type" evidence="4">
    <location>
        <begin position="163"/>
        <end position="188"/>
    </location>
</feature>
<keyword evidence="4" id="KW-0862">Zinc</keyword>
<feature type="repeat" description="ANK" evidence="3">
    <location>
        <begin position="35"/>
        <end position="67"/>
    </location>
</feature>
<dbReference type="InterPro" id="IPR000571">
    <property type="entry name" value="Znf_CCCH"/>
</dbReference>
<feature type="compositionally biased region" description="Low complexity" evidence="5">
    <location>
        <begin position="303"/>
        <end position="321"/>
    </location>
</feature>
<feature type="region of interest" description="Disordered" evidence="5">
    <location>
        <begin position="221"/>
        <end position="399"/>
    </location>
</feature>
<evidence type="ECO:0000256" key="1">
    <source>
        <dbReference type="ARBA" id="ARBA00022737"/>
    </source>
</evidence>
<keyword evidence="1" id="KW-0677">Repeat</keyword>
<organism evidence="7 8">
    <name type="scientific">Athelia psychrophila</name>
    <dbReference type="NCBI Taxonomy" id="1759441"/>
    <lineage>
        <taxon>Eukaryota</taxon>
        <taxon>Fungi</taxon>
        <taxon>Dikarya</taxon>
        <taxon>Basidiomycota</taxon>
        <taxon>Agaricomycotina</taxon>
        <taxon>Agaricomycetes</taxon>
        <taxon>Agaricomycetidae</taxon>
        <taxon>Atheliales</taxon>
        <taxon>Atheliaceae</taxon>
        <taxon>Athelia</taxon>
    </lineage>
</organism>
<dbReference type="SUPFAM" id="SSF48403">
    <property type="entry name" value="Ankyrin repeat"/>
    <property type="match status" value="1"/>
</dbReference>
<dbReference type="PANTHER" id="PTHR24171">
    <property type="entry name" value="ANKYRIN REPEAT DOMAIN-CONTAINING PROTEIN 39-RELATED"/>
    <property type="match status" value="1"/>
</dbReference>
<evidence type="ECO:0000313" key="8">
    <source>
        <dbReference type="Proteomes" id="UP000076532"/>
    </source>
</evidence>
<dbReference type="InterPro" id="IPR036770">
    <property type="entry name" value="Ankyrin_rpt-contain_sf"/>
</dbReference>
<keyword evidence="4" id="KW-0863">Zinc-finger</keyword>
<sequence length="634" mass="66869">MVSALWKACSDGDLVTVQEILKDASVVDIEIKDHTGVTPLIEAVKNGHLEVVRALLEKGADPHNSSSQGRPLQYTQDPALLELLSFAENKAGMVPQQHPAGYIHDPNVDPAAQYYGMPPPGAPYGYYPPPPMQDGSQGYYAPPSAGAEQQWPGGPGNLPPADIARFIPCRFFPACRYGASCMFLHPQAPYYPGPMSPPAQYPGSYDPMAQQGYPPNFYSMPPPSFQPPNGMHQHMNAMSPPPGPHHTPPPQPMAHAHSGSELISPVQGHFSPNGAPPPAPYGAMAPVSPSYPHPAPPAPLSIPPMQAAQQAPQSAQSPQAMYNPNQHPHAGPASAPYPMRADAVAFPSQGINGQTNGHSYSESNGAKPPQNEAYGHGQGYRDSMGHSRRGSSVRPARGSFSTRKPACLFFPSGRCKNGDDCRFPHVITEGAVGNHPVPFVSRGGAPRPRGGPPNGNGAFKAMEDKFAALAVQEEGHAQQNGAAVEAPSRSHSSEDQRPRYPQGAKPNGVTNGFKKPYAQRQRVPNADEFPVLASSTTSPSRSPGSLTGAALNGHNGPTAAQVLQAPPPRRDSTRDSTRSGSPASEPAESRPIAETNGHTDEATLDTPPVKKLPISFAAVANGAPDVPKEVSVSA</sequence>
<feature type="compositionally biased region" description="Basic and acidic residues" evidence="5">
    <location>
        <begin position="568"/>
        <end position="577"/>
    </location>
</feature>
<feature type="compositionally biased region" description="Low complexity" evidence="5">
    <location>
        <begin position="534"/>
        <end position="548"/>
    </location>
</feature>
<accession>A0A166NUU2</accession>
<keyword evidence="4" id="KW-0479">Metal-binding</keyword>
<feature type="region of interest" description="Disordered" evidence="5">
    <location>
        <begin position="434"/>
        <end position="459"/>
    </location>
</feature>
<reference evidence="7 8" key="1">
    <citation type="journal article" date="2016" name="Mol. Biol. Evol.">
        <title>Comparative Genomics of Early-Diverging Mushroom-Forming Fungi Provides Insights into the Origins of Lignocellulose Decay Capabilities.</title>
        <authorList>
            <person name="Nagy L.G."/>
            <person name="Riley R."/>
            <person name="Tritt A."/>
            <person name="Adam C."/>
            <person name="Daum C."/>
            <person name="Floudas D."/>
            <person name="Sun H."/>
            <person name="Yadav J.S."/>
            <person name="Pangilinan J."/>
            <person name="Larsson K.H."/>
            <person name="Matsuura K."/>
            <person name="Barry K."/>
            <person name="Labutti K."/>
            <person name="Kuo R."/>
            <person name="Ohm R.A."/>
            <person name="Bhattacharya S.S."/>
            <person name="Shirouzu T."/>
            <person name="Yoshinaga Y."/>
            <person name="Martin F.M."/>
            <person name="Grigoriev I.V."/>
            <person name="Hibbett D.S."/>
        </authorList>
    </citation>
    <scope>NUCLEOTIDE SEQUENCE [LARGE SCALE GENOMIC DNA]</scope>
    <source>
        <strain evidence="7 8">CBS 109695</strain>
    </source>
</reference>
<dbReference type="STRING" id="436010.A0A166NUU2"/>
<dbReference type="OrthoDB" id="20872at2759"/>
<dbReference type="PROSITE" id="PS50297">
    <property type="entry name" value="ANK_REP_REGION"/>
    <property type="match status" value="1"/>
</dbReference>
<evidence type="ECO:0000256" key="5">
    <source>
        <dbReference type="SAM" id="MobiDB-lite"/>
    </source>
</evidence>
<dbReference type="Pfam" id="PF14608">
    <property type="entry name" value="zf-CCCH_2"/>
    <property type="match status" value="2"/>
</dbReference>
<feature type="region of interest" description="Disordered" evidence="5">
    <location>
        <begin position="474"/>
        <end position="608"/>
    </location>
</feature>
<dbReference type="GO" id="GO:0010468">
    <property type="term" value="P:regulation of gene expression"/>
    <property type="evidence" value="ECO:0007669"/>
    <property type="project" value="UniProtKB-ARBA"/>
</dbReference>
<feature type="domain" description="C3H1-type" evidence="6">
    <location>
        <begin position="401"/>
        <end position="428"/>
    </location>
</feature>